<keyword evidence="1" id="KW-1133">Transmembrane helix</keyword>
<feature type="chain" id="PRO_5046218523" evidence="2">
    <location>
        <begin position="26"/>
        <end position="884"/>
    </location>
</feature>
<accession>A0ABP1RUE5</accession>
<name>A0ABP1RUE5_9HEXA</name>
<gene>
    <name evidence="3" type="ORF">ODALV1_LOCUS26115</name>
</gene>
<keyword evidence="4" id="KW-1185">Reference proteome</keyword>
<reference evidence="3 4" key="1">
    <citation type="submission" date="2024-08" db="EMBL/GenBank/DDBJ databases">
        <authorList>
            <person name="Cucini C."/>
            <person name="Frati F."/>
        </authorList>
    </citation>
    <scope>NUCLEOTIDE SEQUENCE [LARGE SCALE GENOMIC DNA]</scope>
</reference>
<feature type="transmembrane region" description="Helical" evidence="1">
    <location>
        <begin position="827"/>
        <end position="847"/>
    </location>
</feature>
<evidence type="ECO:0000313" key="3">
    <source>
        <dbReference type="EMBL" id="CAL8135734.1"/>
    </source>
</evidence>
<keyword evidence="2" id="KW-0732">Signal</keyword>
<organism evidence="3 4">
    <name type="scientific">Orchesella dallaii</name>
    <dbReference type="NCBI Taxonomy" id="48710"/>
    <lineage>
        <taxon>Eukaryota</taxon>
        <taxon>Metazoa</taxon>
        <taxon>Ecdysozoa</taxon>
        <taxon>Arthropoda</taxon>
        <taxon>Hexapoda</taxon>
        <taxon>Collembola</taxon>
        <taxon>Entomobryomorpha</taxon>
        <taxon>Entomobryoidea</taxon>
        <taxon>Orchesellidae</taxon>
        <taxon>Orchesellinae</taxon>
        <taxon>Orchesella</taxon>
    </lineage>
</organism>
<protein>
    <submittedName>
        <fullName evidence="3">Uncharacterized protein</fullName>
    </submittedName>
</protein>
<feature type="transmembrane region" description="Helical" evidence="1">
    <location>
        <begin position="498"/>
        <end position="522"/>
    </location>
</feature>
<dbReference type="EMBL" id="CAXLJM020000109">
    <property type="protein sequence ID" value="CAL8135734.1"/>
    <property type="molecule type" value="Genomic_DNA"/>
</dbReference>
<dbReference type="Proteomes" id="UP001642540">
    <property type="component" value="Unassembled WGS sequence"/>
</dbReference>
<keyword evidence="1" id="KW-0812">Transmembrane</keyword>
<evidence type="ECO:0000313" key="4">
    <source>
        <dbReference type="Proteomes" id="UP001642540"/>
    </source>
</evidence>
<evidence type="ECO:0000256" key="2">
    <source>
        <dbReference type="SAM" id="SignalP"/>
    </source>
</evidence>
<comment type="caution">
    <text evidence="3">The sequence shown here is derived from an EMBL/GenBank/DDBJ whole genome shotgun (WGS) entry which is preliminary data.</text>
</comment>
<keyword evidence="1" id="KW-0472">Membrane</keyword>
<evidence type="ECO:0000256" key="1">
    <source>
        <dbReference type="SAM" id="Phobius"/>
    </source>
</evidence>
<sequence>MERILSFFPAHFVLLFALLIPSHLGDKIWENFDDKTSIFTEYRRFYSHYQDPKLKYLNDVFISDLGEYLKLYSRCLVHIINYNGIDIISSSDQEQPLMLSRYDVIQVEYEVEPRPIKNYTYHHPNYSYGKERQRQPKISRRVRMIPFEKVPKPHEELPWCKRHWPEIECLDIPYLDLTTRLRWTCEAHIYLTLPNSKNNLFYEYDSYRNQLQLMIPIAYKKFGYHRMSPDEDNSNKKQLYLVNSRARYEVLVNSENGFQRWSWSNRLSKIDNLYGVDEIFVTSRREFLFTPIQFINEIGSNGSNSKFSLQSPHAHIMDTSLLCRHCVKCQPLHRIRIGKPSELDQVDAIFSYLNSMTDNIIWRISGVGGLINIYYENHWSLPLAGETYKTINSIIRKHMVSSDLERLRWEMEIRVFRDIIGNASAVGWPYCSSNYDLDTQCDCGDAVHFHPLVKAFTCGSMDHAEVLIHETNLKFVSCGVPHFHSWAFNQLFVIFDEYTWGCIVLMILTISSVSTMILVVNFKEPFDFKEKIVMEYWIRSVLSYSKGLMDQGDPIFIRLAKVPKLRGLFGCFLLMAIVLPNAYKHTNITKLTLPPAPIPYDTFSKLVESKFDIYTKATYVAGIQETTFDQHHPLHRALFQFTFVNLAKPSQNHDQHDISNAYKSQVFAFAQAEVKYNEVFDFGTETLNLSKTALDLINHTKLHPLWFEKLVGSDLISNYDLIKNCTNIALMLPELEANLLFYKFQNLGISHAFRSKESLLSHSYGFRFLHWISPIVLERVKAIRVSGIIKRWDDLVTKYFTKIQKSKTNALRLQNSVPKAIKISSNVVVVFFVLIAGTILAVVVFLVETMIGRRTKVHKQQETTQETVTALIKSSGQNENSRST</sequence>
<feature type="transmembrane region" description="Helical" evidence="1">
    <location>
        <begin position="565"/>
        <end position="583"/>
    </location>
</feature>
<proteinExistence type="predicted"/>
<feature type="signal peptide" evidence="2">
    <location>
        <begin position="1"/>
        <end position="25"/>
    </location>
</feature>